<comment type="caution">
    <text evidence="2">The sequence shown here is derived from an EMBL/GenBank/DDBJ whole genome shotgun (WGS) entry which is preliminary data.</text>
</comment>
<dbReference type="AlphaFoldDB" id="A0A176VRF2"/>
<feature type="compositionally biased region" description="Gly residues" evidence="1">
    <location>
        <begin position="203"/>
        <end position="216"/>
    </location>
</feature>
<evidence type="ECO:0000313" key="3">
    <source>
        <dbReference type="Proteomes" id="UP000077202"/>
    </source>
</evidence>
<sequence>MTQHVAPLPENDSDLSSEIIGIAIARAKDGRSPAILALWIPLPPAIWLLWPALALASPAPEFSVDSIKRNKGSEEETPGDESQWTQDYTAEPEEDARRETSLKKKTPRMRGFVVKAGRSRRWRKSELLVVTKAYLQRRCIPRIAFYGWASLDLLPRIPTNEETNRSTRNSPSVKVTGSEKLAEVVWWQVLSSSPVQRRKDDGGGTGSGGVGDGGTQ</sequence>
<feature type="region of interest" description="Disordered" evidence="1">
    <location>
        <begin position="194"/>
        <end position="216"/>
    </location>
</feature>
<keyword evidence="3" id="KW-1185">Reference proteome</keyword>
<evidence type="ECO:0000256" key="1">
    <source>
        <dbReference type="SAM" id="MobiDB-lite"/>
    </source>
</evidence>
<organism evidence="2 3">
    <name type="scientific">Marchantia polymorpha subsp. ruderalis</name>
    <dbReference type="NCBI Taxonomy" id="1480154"/>
    <lineage>
        <taxon>Eukaryota</taxon>
        <taxon>Viridiplantae</taxon>
        <taxon>Streptophyta</taxon>
        <taxon>Embryophyta</taxon>
        <taxon>Marchantiophyta</taxon>
        <taxon>Marchantiopsida</taxon>
        <taxon>Marchantiidae</taxon>
        <taxon>Marchantiales</taxon>
        <taxon>Marchantiaceae</taxon>
        <taxon>Marchantia</taxon>
    </lineage>
</organism>
<gene>
    <name evidence="2" type="ORF">AXG93_3544s1040</name>
</gene>
<dbReference type="EMBL" id="LVLJ01003018">
    <property type="protein sequence ID" value="OAE22892.1"/>
    <property type="molecule type" value="Genomic_DNA"/>
</dbReference>
<evidence type="ECO:0000313" key="2">
    <source>
        <dbReference type="EMBL" id="OAE22892.1"/>
    </source>
</evidence>
<dbReference type="Proteomes" id="UP000077202">
    <property type="component" value="Unassembled WGS sequence"/>
</dbReference>
<protein>
    <submittedName>
        <fullName evidence="2">Uncharacterized protein</fullName>
    </submittedName>
</protein>
<reference evidence="2" key="1">
    <citation type="submission" date="2016-03" db="EMBL/GenBank/DDBJ databases">
        <title>Mechanisms controlling the formation of the plant cell surface in tip-growing cells are functionally conserved among land plants.</title>
        <authorList>
            <person name="Honkanen S."/>
            <person name="Jones V.A."/>
            <person name="Morieri G."/>
            <person name="Champion C."/>
            <person name="Hetherington A.J."/>
            <person name="Kelly S."/>
            <person name="Saint-Marcoux D."/>
            <person name="Proust H."/>
            <person name="Prescott H."/>
            <person name="Dolan L."/>
        </authorList>
    </citation>
    <scope>NUCLEOTIDE SEQUENCE [LARGE SCALE GENOMIC DNA]</scope>
    <source>
        <tissue evidence="2">Whole gametophyte</tissue>
    </source>
</reference>
<name>A0A176VRF2_MARPO</name>
<feature type="region of interest" description="Disordered" evidence="1">
    <location>
        <begin position="70"/>
        <end position="103"/>
    </location>
</feature>
<accession>A0A176VRF2</accession>
<proteinExistence type="predicted"/>